<evidence type="ECO:0000256" key="1">
    <source>
        <dbReference type="SAM" id="Phobius"/>
    </source>
</evidence>
<protein>
    <submittedName>
        <fullName evidence="2">Formate hydrogenlyase subunit 4</fullName>
    </submittedName>
</protein>
<keyword evidence="1" id="KW-0472">Membrane</keyword>
<name>A0A1W1BEN7_9ZZZZ</name>
<dbReference type="AlphaFoldDB" id="A0A1W1BEN7"/>
<dbReference type="EMBL" id="FPHH01000015">
    <property type="protein sequence ID" value="SFV51969.1"/>
    <property type="molecule type" value="Genomic_DNA"/>
</dbReference>
<accession>A0A1W1BEN7</accession>
<reference evidence="2" key="1">
    <citation type="submission" date="2016-10" db="EMBL/GenBank/DDBJ databases">
        <authorList>
            <person name="de Groot N.N."/>
        </authorList>
    </citation>
    <scope>NUCLEOTIDE SEQUENCE</scope>
</reference>
<sequence length="122" mass="14209">MILYFITIILLVLIAPLLLSYIKATKMLLLFKRPISIFQGYRDFSKLMHKETIISEETSAITTYAPFLVLSPLQGLFHSLLFFLCFWGLIVPVHLGEWEVLVRHLSRHLLSLLWCLQSFQSL</sequence>
<proteinExistence type="predicted"/>
<evidence type="ECO:0000313" key="2">
    <source>
        <dbReference type="EMBL" id="SFV51969.1"/>
    </source>
</evidence>
<dbReference type="GO" id="GO:0016829">
    <property type="term" value="F:lyase activity"/>
    <property type="evidence" value="ECO:0007669"/>
    <property type="project" value="UniProtKB-KW"/>
</dbReference>
<organism evidence="2">
    <name type="scientific">hydrothermal vent metagenome</name>
    <dbReference type="NCBI Taxonomy" id="652676"/>
    <lineage>
        <taxon>unclassified sequences</taxon>
        <taxon>metagenomes</taxon>
        <taxon>ecological metagenomes</taxon>
    </lineage>
</organism>
<keyword evidence="1" id="KW-1133">Transmembrane helix</keyword>
<gene>
    <name evidence="2" type="ORF">MNB_SM-5-364</name>
</gene>
<keyword evidence="1" id="KW-0812">Transmembrane</keyword>
<keyword evidence="2" id="KW-0456">Lyase</keyword>
<feature type="transmembrane region" description="Helical" evidence="1">
    <location>
        <begin position="76"/>
        <end position="95"/>
    </location>
</feature>